<dbReference type="PhylomeDB" id="A7TSZ7"/>
<dbReference type="KEGG" id="vpo:Kpol_304p5"/>
<organism evidence="10">
    <name type="scientific">Vanderwaltozyma polyspora (strain ATCC 22028 / DSM 70294 / BCRC 21397 / CBS 2163 / NBRC 10782 / NRRL Y-8283 / UCD 57-17)</name>
    <name type="common">Kluyveromyces polysporus</name>
    <dbReference type="NCBI Taxonomy" id="436907"/>
    <lineage>
        <taxon>Eukaryota</taxon>
        <taxon>Fungi</taxon>
        <taxon>Dikarya</taxon>
        <taxon>Ascomycota</taxon>
        <taxon>Saccharomycotina</taxon>
        <taxon>Saccharomycetes</taxon>
        <taxon>Saccharomycetales</taxon>
        <taxon>Saccharomycetaceae</taxon>
        <taxon>Vanderwaltozyma</taxon>
    </lineage>
</organism>
<dbReference type="InterPro" id="IPR017930">
    <property type="entry name" value="Myb_dom"/>
</dbReference>
<feature type="compositionally biased region" description="Polar residues" evidence="5">
    <location>
        <begin position="449"/>
        <end position="478"/>
    </location>
</feature>
<dbReference type="GO" id="GO:0042795">
    <property type="term" value="P:snRNA transcription by RNA polymerase II"/>
    <property type="evidence" value="ECO:0007669"/>
    <property type="project" value="TreeGrafter"/>
</dbReference>
<dbReference type="InterPro" id="IPR001005">
    <property type="entry name" value="SANT/Myb"/>
</dbReference>
<keyword evidence="10" id="KW-1185">Reference proteome</keyword>
<feature type="compositionally biased region" description="Polar residues" evidence="5">
    <location>
        <begin position="494"/>
        <end position="507"/>
    </location>
</feature>
<dbReference type="EMBL" id="DS480531">
    <property type="protein sequence ID" value="EDO14613.1"/>
    <property type="molecule type" value="Genomic_DNA"/>
</dbReference>
<dbReference type="InterPro" id="IPR009057">
    <property type="entry name" value="Homeodomain-like_sf"/>
</dbReference>
<evidence type="ECO:0000259" key="6">
    <source>
        <dbReference type="PROSITE" id="PS50090"/>
    </source>
</evidence>
<keyword evidence="1" id="KW-0805">Transcription regulation</keyword>
<evidence type="ECO:0000256" key="4">
    <source>
        <dbReference type="ARBA" id="ARBA00023242"/>
    </source>
</evidence>
<dbReference type="STRING" id="436907.A7TSZ7"/>
<dbReference type="PROSITE" id="PS51293">
    <property type="entry name" value="SANT"/>
    <property type="match status" value="1"/>
</dbReference>
<dbReference type="InterPro" id="IPR017884">
    <property type="entry name" value="SANT_dom"/>
</dbReference>
<dbReference type="InParanoid" id="A7TSZ7"/>
<dbReference type="GO" id="GO:0019185">
    <property type="term" value="C:snRNA-activating protein complex"/>
    <property type="evidence" value="ECO:0007669"/>
    <property type="project" value="TreeGrafter"/>
</dbReference>
<evidence type="ECO:0000256" key="1">
    <source>
        <dbReference type="ARBA" id="ARBA00023015"/>
    </source>
</evidence>
<dbReference type="FunCoup" id="A7TSZ7">
    <property type="interactions" value="2100"/>
</dbReference>
<dbReference type="PROSITE" id="PS50090">
    <property type="entry name" value="MYB_LIKE"/>
    <property type="match status" value="3"/>
</dbReference>
<dbReference type="SUPFAM" id="SSF46689">
    <property type="entry name" value="Homeodomain-like"/>
    <property type="match status" value="2"/>
</dbReference>
<dbReference type="OMA" id="IHQHIHN"/>
<feature type="region of interest" description="Disordered" evidence="5">
    <location>
        <begin position="405"/>
        <end position="516"/>
    </location>
</feature>
<dbReference type="GO" id="GO:0000981">
    <property type="term" value="F:DNA-binding transcription factor activity, RNA polymerase II-specific"/>
    <property type="evidence" value="ECO:0007669"/>
    <property type="project" value="EnsemblFungi"/>
</dbReference>
<dbReference type="SMART" id="SM00717">
    <property type="entry name" value="SANT"/>
    <property type="match status" value="3"/>
</dbReference>
<feature type="domain" description="SANT" evidence="7">
    <location>
        <begin position="111"/>
        <end position="156"/>
    </location>
</feature>
<dbReference type="CDD" id="cd00167">
    <property type="entry name" value="SANT"/>
    <property type="match status" value="2"/>
</dbReference>
<dbReference type="GO" id="GO:0001006">
    <property type="term" value="F:RNA polymerase III type 3 promoter sequence-specific DNA binding"/>
    <property type="evidence" value="ECO:0007669"/>
    <property type="project" value="TreeGrafter"/>
</dbReference>
<dbReference type="GO" id="GO:0042796">
    <property type="term" value="P:snRNA transcription by RNA polymerase III"/>
    <property type="evidence" value="ECO:0007669"/>
    <property type="project" value="TreeGrafter"/>
</dbReference>
<evidence type="ECO:0000256" key="2">
    <source>
        <dbReference type="ARBA" id="ARBA00023125"/>
    </source>
</evidence>
<keyword evidence="2" id="KW-0238">DNA-binding</keyword>
<keyword evidence="3" id="KW-0804">Transcription</keyword>
<protein>
    <recommendedName>
        <fullName evidence="11">Myb-like DNA-binding protein BAS1</fullName>
    </recommendedName>
</protein>
<feature type="domain" description="HTH myb-type" evidence="8">
    <location>
        <begin position="108"/>
        <end position="162"/>
    </location>
</feature>
<feature type="domain" description="Myb-like" evidence="6">
    <location>
        <begin position="161"/>
        <end position="211"/>
    </location>
</feature>
<evidence type="ECO:0000259" key="7">
    <source>
        <dbReference type="PROSITE" id="PS51293"/>
    </source>
</evidence>
<sequence>MAVKSRRYRNTKKSAPVNHLDVTESLGYQTHRKNSRKSWSKEDDEILKSRVDKCLQDLGYVNGITDITSIHESIELSKKIPWESIARDFEHQNRKAKDLKKRWSGSLDPNVKKGKWTPDEDAKLLKAYEKYGSHWLSISLEIEGRTEDQCAKRYIEVLRPDSEQRLREWSKAEDLLLISKVKLYGTKWRKISSEMESRPSLTCRNRWRKIITMVVRGKADEKITKAVKENKNIDITNGRVRGGEEDETQQKTETNTVASTPGSLSQVAGYNDYKNSIQVDEPLADASINLLSLRHSPAALTHLSSVSNAQSPVPIDDINTPQGRNSMEPDVLRNIHKIKNIKNRYSNRPSASRDTEWKFTLKDGSDLSLSNGTISSLDLVKELVDQAKKFDLKISIHQHIHNHYITSNEANPSRSNDTTMSKEASQDISENPNNGNNFRGEIDSYGNEFLSQSPNFNSFDLGTSPQPNGQNTVSTNHFENVYASKSPPFASRPESASSRGSRSTPTSEIRDLGPNRINHFNFLPLSVRPQLGSSDATRMASLTKLLNPSSDSSIDKRRKRSNPLRKSVSYQNDHITYNNPAYNSNTTNSERSSDTPIKNESVDEEEDLNYWESLRTLAGKPASETSDRDYNESKEDEAEEDYGIFFDIFENRNKAETPKEEVKNEK</sequence>
<feature type="compositionally biased region" description="Polar residues" evidence="5">
    <location>
        <begin position="405"/>
        <end position="437"/>
    </location>
</feature>
<evidence type="ECO:0000313" key="9">
    <source>
        <dbReference type="EMBL" id="EDO14613.1"/>
    </source>
</evidence>
<dbReference type="Pfam" id="PF00249">
    <property type="entry name" value="Myb_DNA-binding"/>
    <property type="match status" value="2"/>
</dbReference>
<evidence type="ECO:0008006" key="11">
    <source>
        <dbReference type="Google" id="ProtNLM"/>
    </source>
</evidence>
<dbReference type="FunFam" id="1.10.10.60:FF:000498">
    <property type="entry name" value="Transcription factor"/>
    <property type="match status" value="1"/>
</dbReference>
<evidence type="ECO:0000259" key="8">
    <source>
        <dbReference type="PROSITE" id="PS51294"/>
    </source>
</evidence>
<dbReference type="Gene3D" id="1.10.10.60">
    <property type="entry name" value="Homeodomain-like"/>
    <property type="match status" value="3"/>
</dbReference>
<name>A7TSZ7_VANPO</name>
<dbReference type="PROSITE" id="PS51294">
    <property type="entry name" value="HTH_MYB"/>
    <property type="match status" value="2"/>
</dbReference>
<keyword evidence="4" id="KW-0539">Nucleus</keyword>
<dbReference type="Proteomes" id="UP000000267">
    <property type="component" value="Unassembled WGS sequence"/>
</dbReference>
<feature type="region of interest" description="Disordered" evidence="5">
    <location>
        <begin position="544"/>
        <end position="643"/>
    </location>
</feature>
<dbReference type="PANTHER" id="PTHR46621:SF1">
    <property type="entry name" value="SNRNA-ACTIVATING PROTEIN COMPLEX SUBUNIT 4"/>
    <property type="match status" value="1"/>
</dbReference>
<feature type="domain" description="Myb-like" evidence="6">
    <location>
        <begin position="108"/>
        <end position="158"/>
    </location>
</feature>
<dbReference type="GO" id="GO:0045944">
    <property type="term" value="P:positive regulation of transcription by RNA polymerase II"/>
    <property type="evidence" value="ECO:0007669"/>
    <property type="project" value="EnsemblFungi"/>
</dbReference>
<dbReference type="GO" id="GO:0000978">
    <property type="term" value="F:RNA polymerase II cis-regulatory region sequence-specific DNA binding"/>
    <property type="evidence" value="ECO:0007669"/>
    <property type="project" value="EnsemblFungi"/>
</dbReference>
<evidence type="ECO:0000256" key="5">
    <source>
        <dbReference type="SAM" id="MobiDB-lite"/>
    </source>
</evidence>
<evidence type="ECO:0000313" key="10">
    <source>
        <dbReference type="Proteomes" id="UP000000267"/>
    </source>
</evidence>
<dbReference type="eggNOG" id="KOG0048">
    <property type="taxonomic scope" value="Eukaryota"/>
</dbReference>
<proteinExistence type="predicted"/>
<feature type="compositionally biased region" description="Polar residues" evidence="5">
    <location>
        <begin position="568"/>
        <end position="598"/>
    </location>
</feature>
<dbReference type="GeneID" id="5542633"/>
<dbReference type="RefSeq" id="XP_001642471.1">
    <property type="nucleotide sequence ID" value="XM_001642421.1"/>
</dbReference>
<feature type="region of interest" description="Disordered" evidence="5">
    <location>
        <begin position="234"/>
        <end position="262"/>
    </location>
</feature>
<accession>A7TSZ7</accession>
<dbReference type="PANTHER" id="PTHR46621">
    <property type="entry name" value="SNRNA-ACTIVATING PROTEIN COMPLEX SUBUNIT 4"/>
    <property type="match status" value="1"/>
</dbReference>
<feature type="compositionally biased region" description="Polar residues" evidence="5">
    <location>
        <begin position="251"/>
        <end position="262"/>
    </location>
</feature>
<evidence type="ECO:0000256" key="3">
    <source>
        <dbReference type="ARBA" id="ARBA00023163"/>
    </source>
</evidence>
<dbReference type="OrthoDB" id="2143914at2759"/>
<dbReference type="HOGENOM" id="CLU_021117_0_0_1"/>
<gene>
    <name evidence="9" type="ORF">Kpol_304p5</name>
</gene>
<dbReference type="InterPro" id="IPR051575">
    <property type="entry name" value="Myb-like_DNA-bd"/>
</dbReference>
<feature type="domain" description="Myb-like" evidence="6">
    <location>
        <begin position="31"/>
        <end position="107"/>
    </location>
</feature>
<reference evidence="9 10" key="1">
    <citation type="journal article" date="2007" name="Proc. Natl. Acad. Sci. U.S.A.">
        <title>Independent sorting-out of thousands of duplicated gene pairs in two yeast species descended from a whole-genome duplication.</title>
        <authorList>
            <person name="Scannell D.R."/>
            <person name="Frank A.C."/>
            <person name="Conant G.C."/>
            <person name="Byrne K.P."/>
            <person name="Woolfit M."/>
            <person name="Wolfe K.H."/>
        </authorList>
    </citation>
    <scope>NUCLEOTIDE SEQUENCE [LARGE SCALE GENOMIC DNA]</scope>
    <source>
        <strain evidence="10">ATCC 22028 / DSM 70294 / BCRC 21397 / CBS 2163 / NBRC 10782 / NRRL Y-8283 / UCD 57-17</strain>
    </source>
</reference>
<feature type="domain" description="HTH myb-type" evidence="8">
    <location>
        <begin position="169"/>
        <end position="215"/>
    </location>
</feature>
<dbReference type="AlphaFoldDB" id="A7TSZ7"/>
<dbReference type="GO" id="GO:0005634">
    <property type="term" value="C:nucleus"/>
    <property type="evidence" value="ECO:0007669"/>
    <property type="project" value="EnsemblFungi"/>
</dbReference>